<dbReference type="PANTHER" id="PTHR12053">
    <property type="entry name" value="PROTEASE FAMILY M28 PLASMA GLUTAMATE CARBOXYPEPTIDASE-RELATED"/>
    <property type="match status" value="1"/>
</dbReference>
<keyword evidence="14" id="KW-0333">Golgi apparatus</keyword>
<evidence type="ECO:0000256" key="4">
    <source>
        <dbReference type="ARBA" id="ARBA00004613"/>
    </source>
</evidence>
<keyword evidence="9" id="KW-0479">Metal-binding</keyword>
<dbReference type="Pfam" id="PF04389">
    <property type="entry name" value="Peptidase_M28"/>
    <property type="match status" value="1"/>
</dbReference>
<evidence type="ECO:0000256" key="3">
    <source>
        <dbReference type="ARBA" id="ARBA00004555"/>
    </source>
</evidence>
<dbReference type="RefSeq" id="WP_069960572.1">
    <property type="nucleotide sequence ID" value="NZ_CP016094.1"/>
</dbReference>
<feature type="domain" description="Peptidase M28" evidence="22">
    <location>
        <begin position="294"/>
        <end position="511"/>
    </location>
</feature>
<keyword evidence="17" id="KW-0325">Glycoprotein</keyword>
<evidence type="ECO:0000256" key="6">
    <source>
        <dbReference type="ARBA" id="ARBA00022525"/>
    </source>
</evidence>
<feature type="chain" id="PRO_5009304126" description="Carboxypeptidase Q" evidence="21">
    <location>
        <begin position="30"/>
        <end position="540"/>
    </location>
</feature>
<dbReference type="SUPFAM" id="SSF53187">
    <property type="entry name" value="Zn-dependent exopeptidases"/>
    <property type="match status" value="1"/>
</dbReference>
<name>A0A1I7PHU3_9BACT</name>
<keyword evidence="18" id="KW-0458">Lysosome</keyword>
<dbReference type="InterPro" id="IPR007484">
    <property type="entry name" value="Peptidase_M28"/>
</dbReference>
<evidence type="ECO:0000256" key="19">
    <source>
        <dbReference type="ARBA" id="ARBA00025833"/>
    </source>
</evidence>
<evidence type="ECO:0000256" key="5">
    <source>
        <dbReference type="ARBA" id="ARBA00014116"/>
    </source>
</evidence>
<evidence type="ECO:0000256" key="7">
    <source>
        <dbReference type="ARBA" id="ARBA00022645"/>
    </source>
</evidence>
<evidence type="ECO:0000256" key="12">
    <source>
        <dbReference type="ARBA" id="ARBA00022824"/>
    </source>
</evidence>
<dbReference type="GO" id="GO:0005764">
    <property type="term" value="C:lysosome"/>
    <property type="evidence" value="ECO:0007669"/>
    <property type="project" value="UniProtKB-SubCell"/>
</dbReference>
<evidence type="ECO:0000256" key="14">
    <source>
        <dbReference type="ARBA" id="ARBA00023034"/>
    </source>
</evidence>
<feature type="signal peptide" evidence="21">
    <location>
        <begin position="1"/>
        <end position="29"/>
    </location>
</feature>
<protein>
    <recommendedName>
        <fullName evidence="5">Carboxypeptidase Q</fullName>
    </recommendedName>
    <alternativeName>
        <fullName evidence="20">Plasma glutamate carboxypeptidase</fullName>
    </alternativeName>
</protein>
<evidence type="ECO:0000256" key="1">
    <source>
        <dbReference type="ARBA" id="ARBA00004240"/>
    </source>
</evidence>
<keyword evidence="24" id="KW-1185">Reference proteome</keyword>
<evidence type="ECO:0000256" key="11">
    <source>
        <dbReference type="ARBA" id="ARBA00022801"/>
    </source>
</evidence>
<evidence type="ECO:0000313" key="24">
    <source>
        <dbReference type="Proteomes" id="UP000095228"/>
    </source>
</evidence>
<keyword evidence="11 23" id="KW-0378">Hydrolase</keyword>
<evidence type="ECO:0000256" key="8">
    <source>
        <dbReference type="ARBA" id="ARBA00022670"/>
    </source>
</evidence>
<dbReference type="EMBL" id="CP016094">
    <property type="protein sequence ID" value="AOS43188.1"/>
    <property type="molecule type" value="Genomic_DNA"/>
</dbReference>
<accession>A0A1I7PHU3</accession>
<keyword evidence="10 21" id="KW-0732">Signal</keyword>
<gene>
    <name evidence="23" type="primary">lieA</name>
    <name evidence="23" type="ORF">Verru16b_00231</name>
</gene>
<evidence type="ECO:0000313" key="23">
    <source>
        <dbReference type="EMBL" id="AOS43188.1"/>
    </source>
</evidence>
<evidence type="ECO:0000256" key="20">
    <source>
        <dbReference type="ARBA" id="ARBA00033328"/>
    </source>
</evidence>
<keyword evidence="15" id="KW-0482">Metalloprotease</keyword>
<reference evidence="23 24" key="1">
    <citation type="submission" date="2016-06" db="EMBL/GenBank/DDBJ databases">
        <title>Three novel species with peptidoglycan cell walls form the new genus Lacunisphaera gen. nov. in the family Opitutaceae of the verrucomicrobial subdivision 4.</title>
        <authorList>
            <person name="Rast P."/>
            <person name="Gloeckner I."/>
            <person name="Jogler M."/>
            <person name="Boedeker C."/>
            <person name="Jeske O."/>
            <person name="Wiegand S."/>
            <person name="Reinhardt R."/>
            <person name="Schumann P."/>
            <person name="Rohde M."/>
            <person name="Spring S."/>
            <person name="Gloeckner F.O."/>
            <person name="Jogler C."/>
        </authorList>
    </citation>
    <scope>NUCLEOTIDE SEQUENCE [LARGE SCALE GENOMIC DNA]</scope>
    <source>
        <strain evidence="23 24">IG16b</strain>
    </source>
</reference>
<sequence length="540" mass="59933">MFPLYGRRAGSWSRLLVVSSVLLTSSLCAEEPNLDFLTRLRQEGLRHSKVMETFGELTDRIGPRLTGSPAMRQANEWTRDQFAAWGLANARLEPWGPFGDGWTVESAAVRMTVPDVAQLYAIPRPWTPGTGGPVRGPVAWAVIKTKEDIEKFRGKLTGKIVLFGDLPENRAGPKNAQLTDQDLDDLFHYQIPSDRDDARGEARKRLELAAALREFWVQEKPLAVILPSRGTDGTIFVQASGQAYLADKHDPVTTLSMSVEHYSRLKRLVDRKQAVELELTVATTFHPDGLTQHNTLAEIPGTDPELKDEVVMLGAHLDSWVGATGATDNAAGSAVVLEAMRILKAAGIQPRRTIRAALWSGEEQGLLGSRAYVEQHFATRADPSDTEELKLPKFLWRDEHRAVTLKPEQAKISAYYNLDNGAGKVRGIYAQENLAAAAIFENWIVPLKDLGVTTVTRRNTGSTDHIPFDSAGIPGFQFIQDDLDYMTRTHHSNMDTPEHVKREDLMQASVVMAWFVYNSAMRDDLLPRKPLVQPAPAGTK</sequence>
<evidence type="ECO:0000256" key="17">
    <source>
        <dbReference type="ARBA" id="ARBA00023180"/>
    </source>
</evidence>
<evidence type="ECO:0000256" key="18">
    <source>
        <dbReference type="ARBA" id="ARBA00023228"/>
    </source>
</evidence>
<dbReference type="STRING" id="1838286.Verru16b_00231"/>
<comment type="subunit">
    <text evidence="19">Homodimer. The monomeric form is inactive while the homodimer is active.</text>
</comment>
<comment type="subcellular location">
    <subcellularLocation>
        <location evidence="1">Endoplasmic reticulum</location>
    </subcellularLocation>
    <subcellularLocation>
        <location evidence="3">Golgi apparatus</location>
    </subcellularLocation>
    <subcellularLocation>
        <location evidence="2">Lysosome</location>
    </subcellularLocation>
    <subcellularLocation>
        <location evidence="4">Secreted</location>
    </subcellularLocation>
</comment>
<evidence type="ECO:0000256" key="16">
    <source>
        <dbReference type="ARBA" id="ARBA00023145"/>
    </source>
</evidence>
<dbReference type="Gene3D" id="3.40.630.10">
    <property type="entry name" value="Zn peptidases"/>
    <property type="match status" value="2"/>
</dbReference>
<proteinExistence type="predicted"/>
<keyword evidence="13" id="KW-0862">Zinc</keyword>
<dbReference type="GO" id="GO:0046872">
    <property type="term" value="F:metal ion binding"/>
    <property type="evidence" value="ECO:0007669"/>
    <property type="project" value="UniProtKB-KW"/>
</dbReference>
<organism evidence="23 24">
    <name type="scientific">Lacunisphaera limnophila</name>
    <dbReference type="NCBI Taxonomy" id="1838286"/>
    <lineage>
        <taxon>Bacteria</taxon>
        <taxon>Pseudomonadati</taxon>
        <taxon>Verrucomicrobiota</taxon>
        <taxon>Opitutia</taxon>
        <taxon>Opitutales</taxon>
        <taxon>Opitutaceae</taxon>
        <taxon>Lacunisphaera</taxon>
    </lineage>
</organism>
<evidence type="ECO:0000256" key="10">
    <source>
        <dbReference type="ARBA" id="ARBA00022729"/>
    </source>
</evidence>
<evidence type="ECO:0000256" key="9">
    <source>
        <dbReference type="ARBA" id="ARBA00022723"/>
    </source>
</evidence>
<dbReference type="GO" id="GO:0006508">
    <property type="term" value="P:proteolysis"/>
    <property type="evidence" value="ECO:0007669"/>
    <property type="project" value="UniProtKB-KW"/>
</dbReference>
<dbReference type="GO" id="GO:0005576">
    <property type="term" value="C:extracellular region"/>
    <property type="evidence" value="ECO:0007669"/>
    <property type="project" value="UniProtKB-SubCell"/>
</dbReference>
<evidence type="ECO:0000256" key="15">
    <source>
        <dbReference type="ARBA" id="ARBA00023049"/>
    </source>
</evidence>
<keyword evidence="8" id="KW-0645">Protease</keyword>
<evidence type="ECO:0000259" key="22">
    <source>
        <dbReference type="Pfam" id="PF04389"/>
    </source>
</evidence>
<dbReference type="GO" id="GO:0004180">
    <property type="term" value="F:carboxypeptidase activity"/>
    <property type="evidence" value="ECO:0007669"/>
    <property type="project" value="UniProtKB-KW"/>
</dbReference>
<keyword evidence="6" id="KW-0964">Secreted</keyword>
<keyword evidence="7" id="KW-0121">Carboxypeptidase</keyword>
<evidence type="ECO:0000256" key="13">
    <source>
        <dbReference type="ARBA" id="ARBA00022833"/>
    </source>
</evidence>
<keyword evidence="16" id="KW-0865">Zymogen</keyword>
<dbReference type="PATRIC" id="fig|1838286.3.peg.233"/>
<dbReference type="Proteomes" id="UP000095228">
    <property type="component" value="Chromosome"/>
</dbReference>
<dbReference type="OrthoDB" id="9762302at2"/>
<dbReference type="GO" id="GO:0070573">
    <property type="term" value="F:metallodipeptidase activity"/>
    <property type="evidence" value="ECO:0007669"/>
    <property type="project" value="InterPro"/>
</dbReference>
<dbReference type="InterPro" id="IPR039866">
    <property type="entry name" value="CPQ"/>
</dbReference>
<evidence type="ECO:0000256" key="21">
    <source>
        <dbReference type="SAM" id="SignalP"/>
    </source>
</evidence>
<evidence type="ECO:0000256" key="2">
    <source>
        <dbReference type="ARBA" id="ARBA00004371"/>
    </source>
</evidence>
<dbReference type="KEGG" id="obg:Verru16b_00231"/>
<dbReference type="AlphaFoldDB" id="A0A1I7PHU3"/>
<dbReference type="PANTHER" id="PTHR12053:SF3">
    <property type="entry name" value="CARBOXYPEPTIDASE Q"/>
    <property type="match status" value="1"/>
</dbReference>
<keyword evidence="12" id="KW-0256">Endoplasmic reticulum</keyword>